<evidence type="ECO:0000313" key="4">
    <source>
        <dbReference type="Proteomes" id="UP000734854"/>
    </source>
</evidence>
<evidence type="ECO:0000259" key="2">
    <source>
        <dbReference type="PROSITE" id="PS50908"/>
    </source>
</evidence>
<protein>
    <recommendedName>
        <fullName evidence="2">RWD domain-containing protein</fullName>
    </recommendedName>
</protein>
<dbReference type="EMBL" id="JACMSC010000007">
    <property type="protein sequence ID" value="KAG6516398.1"/>
    <property type="molecule type" value="Genomic_DNA"/>
</dbReference>
<sequence length="623" mass="69862">MTDRSDWSADQNRFNPVRFSGCFKGEISVPKKGLGHFIYPRTVLSSDARRQTPDARRPQSLFRDFSSGDECCRLKVTAATFPVQAQLFGGRGRIGGDSEVPYILYSGSVVPVPSHPSASFEEFLLELSILSGRGRYSWMVAFPRQVHVSLITLQPNPIARFHRQVISSMTSPCYAHAKFLPSKRNYEGYIPTTCTASSLLLSRQSSPVTHKISLGLGVSAQFTYDAPQRSEEWFTLRREKLTTSAFSTALGFWKGKRRSELWYQKVFAEEVDTMEASAKAAMEWGVFNEPTAIKQYKSITGRDVSSLGFAVHTEATLDWLGASPDGLLGLSPDGGILEVKCPYNKGMPKSALPWKIMPHYYMPQVQGQMEVMDREWVDLYCWTPNGSSLFRVYRDRAYFKLMHKILYEFWWGNVMPARQALLMGREVDARLYEPTPKHQLTSLVVSESKKLAVTAKLLCTDIGGRVDARPSTRSGNVEAELRVMGHSSKKKKKRSGGGRGRGWASSKDSSCAAMVDENLLADELTVFLILSCAMSCMPVAITEQVVDDFKITSEPPHASFSIKLRPYSSDMGYDDLYVSASLLVRCLPGYPYKCPKLQIMPERGLLKEDADRLLVLLLDQVRE</sequence>
<dbReference type="InterPro" id="IPR051703">
    <property type="entry name" value="NF-kappa-B_Signaling_Reg"/>
</dbReference>
<dbReference type="PANTHER" id="PTHR46609:SF6">
    <property type="entry name" value="EXONUCLEASE, PHAGE-TYPE_RECB, C-TERMINAL DOMAIN-CONTAINING PROTEIN-RELATED"/>
    <property type="match status" value="1"/>
</dbReference>
<dbReference type="NCBIfam" id="TIGR03033">
    <property type="entry name" value="phage_rel_nuc"/>
    <property type="match status" value="1"/>
</dbReference>
<dbReference type="Proteomes" id="UP000734854">
    <property type="component" value="Unassembled WGS sequence"/>
</dbReference>
<dbReference type="Gene3D" id="3.10.110.10">
    <property type="entry name" value="Ubiquitin Conjugating Enzyme"/>
    <property type="match status" value="1"/>
</dbReference>
<proteinExistence type="predicted"/>
<dbReference type="Gene3D" id="3.90.320.10">
    <property type="match status" value="1"/>
</dbReference>
<comment type="caution">
    <text evidence="3">The sequence shown here is derived from an EMBL/GenBank/DDBJ whole genome shotgun (WGS) entry which is preliminary data.</text>
</comment>
<dbReference type="PANTHER" id="PTHR46609">
    <property type="entry name" value="EXONUCLEASE, PHAGE-TYPE/RECB, C-TERMINAL DOMAIN-CONTAINING PROTEIN"/>
    <property type="match status" value="1"/>
</dbReference>
<dbReference type="InterPro" id="IPR011604">
    <property type="entry name" value="PDDEXK-like_dom_sf"/>
</dbReference>
<dbReference type="InterPro" id="IPR006575">
    <property type="entry name" value="RWD_dom"/>
</dbReference>
<dbReference type="CDD" id="cd22343">
    <property type="entry name" value="PDDEXK_lambda_exonuclease-like"/>
    <property type="match status" value="1"/>
</dbReference>
<dbReference type="SUPFAM" id="SSF54495">
    <property type="entry name" value="UBC-like"/>
    <property type="match status" value="1"/>
</dbReference>
<evidence type="ECO:0000256" key="1">
    <source>
        <dbReference type="SAM" id="MobiDB-lite"/>
    </source>
</evidence>
<dbReference type="Pfam" id="PF09588">
    <property type="entry name" value="YqaJ"/>
    <property type="match status" value="1"/>
</dbReference>
<dbReference type="AlphaFoldDB" id="A0A8J5GWY2"/>
<feature type="domain" description="RWD" evidence="2">
    <location>
        <begin position="537"/>
        <end position="623"/>
    </location>
</feature>
<dbReference type="InterPro" id="IPR017482">
    <property type="entry name" value="Lambda-type_endonuclease"/>
</dbReference>
<reference evidence="3 4" key="1">
    <citation type="submission" date="2020-08" db="EMBL/GenBank/DDBJ databases">
        <title>Plant Genome Project.</title>
        <authorList>
            <person name="Zhang R.-G."/>
        </authorList>
    </citation>
    <scope>NUCLEOTIDE SEQUENCE [LARGE SCALE GENOMIC DNA]</scope>
    <source>
        <tissue evidence="3">Rhizome</tissue>
    </source>
</reference>
<feature type="compositionally biased region" description="Basic residues" evidence="1">
    <location>
        <begin position="487"/>
        <end position="496"/>
    </location>
</feature>
<dbReference type="SUPFAM" id="SSF52980">
    <property type="entry name" value="Restriction endonuclease-like"/>
    <property type="match status" value="1"/>
</dbReference>
<feature type="region of interest" description="Disordered" evidence="1">
    <location>
        <begin position="484"/>
        <end position="506"/>
    </location>
</feature>
<organism evidence="3 4">
    <name type="scientific">Zingiber officinale</name>
    <name type="common">Ginger</name>
    <name type="synonym">Amomum zingiber</name>
    <dbReference type="NCBI Taxonomy" id="94328"/>
    <lineage>
        <taxon>Eukaryota</taxon>
        <taxon>Viridiplantae</taxon>
        <taxon>Streptophyta</taxon>
        <taxon>Embryophyta</taxon>
        <taxon>Tracheophyta</taxon>
        <taxon>Spermatophyta</taxon>
        <taxon>Magnoliopsida</taxon>
        <taxon>Liliopsida</taxon>
        <taxon>Zingiberales</taxon>
        <taxon>Zingiberaceae</taxon>
        <taxon>Zingiber</taxon>
    </lineage>
</organism>
<keyword evidence="4" id="KW-1185">Reference proteome</keyword>
<dbReference type="GO" id="GO:0006281">
    <property type="term" value="P:DNA repair"/>
    <property type="evidence" value="ECO:0007669"/>
    <property type="project" value="UniProtKB-ARBA"/>
</dbReference>
<dbReference type="InterPro" id="IPR011335">
    <property type="entry name" value="Restrct_endonuc-II-like"/>
</dbReference>
<dbReference type="InterPro" id="IPR019080">
    <property type="entry name" value="YqaJ_viral_recombinase"/>
</dbReference>
<evidence type="ECO:0000313" key="3">
    <source>
        <dbReference type="EMBL" id="KAG6516398.1"/>
    </source>
</evidence>
<dbReference type="PROSITE" id="PS50908">
    <property type="entry name" value="RWD"/>
    <property type="match status" value="1"/>
</dbReference>
<gene>
    <name evidence="3" type="ORF">ZIOFF_026857</name>
</gene>
<dbReference type="Pfam" id="PF05773">
    <property type="entry name" value="RWD"/>
    <property type="match status" value="1"/>
</dbReference>
<dbReference type="InterPro" id="IPR016135">
    <property type="entry name" value="UBQ-conjugating_enzyme/RWD"/>
</dbReference>
<accession>A0A8J5GWY2</accession>
<name>A0A8J5GWY2_ZINOF</name>